<keyword evidence="4" id="KW-0732">Signal</keyword>
<evidence type="ECO:0000313" key="7">
    <source>
        <dbReference type="Proteomes" id="UP000284751"/>
    </source>
</evidence>
<keyword evidence="3" id="KW-0472">Membrane</keyword>
<evidence type="ECO:0000256" key="3">
    <source>
        <dbReference type="SAM" id="Phobius"/>
    </source>
</evidence>
<dbReference type="InterPro" id="IPR025645">
    <property type="entry name" value="DUF4349"/>
</dbReference>
<evidence type="ECO:0000256" key="4">
    <source>
        <dbReference type="SAM" id="SignalP"/>
    </source>
</evidence>
<reference evidence="6 7" key="1">
    <citation type="submission" date="2018-08" db="EMBL/GenBank/DDBJ databases">
        <title>A genome reference for cultivated species of the human gut microbiota.</title>
        <authorList>
            <person name="Zou Y."/>
            <person name="Xue W."/>
            <person name="Luo G."/>
        </authorList>
    </citation>
    <scope>NUCLEOTIDE SEQUENCE [LARGE SCALE GENOMIC DNA]</scope>
    <source>
        <strain evidence="6 7">AF28-26</strain>
    </source>
</reference>
<feature type="domain" description="DUF4349" evidence="5">
    <location>
        <begin position="64"/>
        <end position="277"/>
    </location>
</feature>
<dbReference type="EMBL" id="QRTC01000007">
    <property type="protein sequence ID" value="RGQ43317.1"/>
    <property type="molecule type" value="Genomic_DNA"/>
</dbReference>
<keyword evidence="3" id="KW-1133">Transmembrane helix</keyword>
<feature type="chain" id="PRO_5019342848" evidence="4">
    <location>
        <begin position="25"/>
        <end position="369"/>
    </location>
</feature>
<evidence type="ECO:0000256" key="1">
    <source>
        <dbReference type="SAM" id="Coils"/>
    </source>
</evidence>
<name>A0A412B018_9FIRM</name>
<dbReference type="Proteomes" id="UP000284751">
    <property type="component" value="Unassembled WGS sequence"/>
</dbReference>
<organism evidence="6 7">
    <name type="scientific">[Clostridium] leptum</name>
    <dbReference type="NCBI Taxonomy" id="1535"/>
    <lineage>
        <taxon>Bacteria</taxon>
        <taxon>Bacillati</taxon>
        <taxon>Bacillota</taxon>
        <taxon>Clostridia</taxon>
        <taxon>Eubacteriales</taxon>
        <taxon>Oscillospiraceae</taxon>
        <taxon>Oscillospiraceae incertae sedis</taxon>
    </lineage>
</organism>
<evidence type="ECO:0000256" key="2">
    <source>
        <dbReference type="SAM" id="MobiDB-lite"/>
    </source>
</evidence>
<sequence length="369" mass="40240">MKKFSALAVLLTFCFLLTSCSIGAAGSNVATEASASSAVAAEDSAEGAQGVGNDAQSVTVENNRKIIEYTTLHVQTRTFDTLLDDISQQIAQCGGYVESSEISGNDYRSSGNRYAALVVRVPSETSSEFSSYVSENSTVTHREIRTEDVTLNYVDMESRIEALKIEKKSLEKLLGEAKNLTDLFSIQERLTEVIYEIESYESQLRTYDNLIDYTTVTIYISEVERTIAAENQSIWQEIGTNIANNTQDIGAFFTALFIWLASALPYLIVLAVAAVIVIVIVKACQKRRKKRPAARPPYPYDVPPPPYIPLTPSAPPFSSPPASSSAAAPTPGEPAASMRPENSEPPECREQNHASQSQGSGLQESEQNK</sequence>
<keyword evidence="3" id="KW-0812">Transmembrane</keyword>
<feature type="transmembrane region" description="Helical" evidence="3">
    <location>
        <begin position="256"/>
        <end position="281"/>
    </location>
</feature>
<feature type="compositionally biased region" description="Low complexity" evidence="2">
    <location>
        <begin position="355"/>
        <end position="369"/>
    </location>
</feature>
<feature type="compositionally biased region" description="Pro residues" evidence="2">
    <location>
        <begin position="294"/>
        <end position="319"/>
    </location>
</feature>
<protein>
    <submittedName>
        <fullName evidence="6">DUF4349 domain-containing protein</fullName>
    </submittedName>
</protein>
<accession>A0A412B018</accession>
<feature type="signal peptide" evidence="4">
    <location>
        <begin position="1"/>
        <end position="24"/>
    </location>
</feature>
<feature type="compositionally biased region" description="Low complexity" evidence="2">
    <location>
        <begin position="320"/>
        <end position="337"/>
    </location>
</feature>
<keyword evidence="1" id="KW-0175">Coiled coil</keyword>
<dbReference type="PROSITE" id="PS51257">
    <property type="entry name" value="PROKAR_LIPOPROTEIN"/>
    <property type="match status" value="1"/>
</dbReference>
<gene>
    <name evidence="6" type="ORF">DWY99_03385</name>
</gene>
<feature type="coiled-coil region" evidence="1">
    <location>
        <begin position="153"/>
        <end position="183"/>
    </location>
</feature>
<dbReference type="AlphaFoldDB" id="A0A412B018"/>
<proteinExistence type="predicted"/>
<dbReference type="Pfam" id="PF14257">
    <property type="entry name" value="DUF4349"/>
    <property type="match status" value="1"/>
</dbReference>
<comment type="caution">
    <text evidence="6">The sequence shown here is derived from an EMBL/GenBank/DDBJ whole genome shotgun (WGS) entry which is preliminary data.</text>
</comment>
<feature type="region of interest" description="Disordered" evidence="2">
    <location>
        <begin position="292"/>
        <end position="369"/>
    </location>
</feature>
<evidence type="ECO:0000313" key="6">
    <source>
        <dbReference type="EMBL" id="RGQ43317.1"/>
    </source>
</evidence>
<evidence type="ECO:0000259" key="5">
    <source>
        <dbReference type="Pfam" id="PF14257"/>
    </source>
</evidence>